<dbReference type="Proteomes" id="UP000605897">
    <property type="component" value="Unassembled WGS sequence"/>
</dbReference>
<name>A0ABQ3IJY6_9PSEU</name>
<evidence type="ECO:0000313" key="1">
    <source>
        <dbReference type="EMBL" id="GHE83542.1"/>
    </source>
</evidence>
<protein>
    <submittedName>
        <fullName evidence="1">Uncharacterized protein</fullName>
    </submittedName>
</protein>
<organism evidence="1 2">
    <name type="scientific">Amycolatopsis deserti</name>
    <dbReference type="NCBI Taxonomy" id="185696"/>
    <lineage>
        <taxon>Bacteria</taxon>
        <taxon>Bacillati</taxon>
        <taxon>Actinomycetota</taxon>
        <taxon>Actinomycetes</taxon>
        <taxon>Pseudonocardiales</taxon>
        <taxon>Pseudonocardiaceae</taxon>
        <taxon>Amycolatopsis</taxon>
    </lineage>
</organism>
<dbReference type="EMBL" id="BNAU01000001">
    <property type="protein sequence ID" value="GHE83542.1"/>
    <property type="molecule type" value="Genomic_DNA"/>
</dbReference>
<comment type="caution">
    <text evidence="1">The sequence shown here is derived from an EMBL/GenBank/DDBJ whole genome shotgun (WGS) entry which is preliminary data.</text>
</comment>
<evidence type="ECO:0000313" key="2">
    <source>
        <dbReference type="Proteomes" id="UP000605897"/>
    </source>
</evidence>
<reference evidence="2" key="1">
    <citation type="journal article" date="2019" name="Int. J. Syst. Evol. Microbiol.">
        <title>The Global Catalogue of Microorganisms (GCM) 10K type strain sequencing project: providing services to taxonomists for standard genome sequencing and annotation.</title>
        <authorList>
            <consortium name="The Broad Institute Genomics Platform"/>
            <consortium name="The Broad Institute Genome Sequencing Center for Infectious Disease"/>
            <person name="Wu L."/>
            <person name="Ma J."/>
        </authorList>
    </citation>
    <scope>NUCLEOTIDE SEQUENCE [LARGE SCALE GENOMIC DNA]</scope>
    <source>
        <strain evidence="2">CGMCC 4.7677</strain>
    </source>
</reference>
<gene>
    <name evidence="1" type="ORF">GCM10017786_13370</name>
</gene>
<proteinExistence type="predicted"/>
<sequence length="70" mass="6947">MPVTDVLAERHAGFTHVVAVQLAVATVVVGTRAAAGVVVLVALAAACTPTYASVTVAAELSQYRADPAGA</sequence>
<accession>A0ABQ3IJY6</accession>
<keyword evidence="2" id="KW-1185">Reference proteome</keyword>